<feature type="compositionally biased region" description="Acidic residues" evidence="1">
    <location>
        <begin position="121"/>
        <end position="131"/>
    </location>
</feature>
<accession>A0A8T0P3K2</accession>
<dbReference type="InterPro" id="IPR007658">
    <property type="entry name" value="DUF594"/>
</dbReference>
<protein>
    <submittedName>
        <fullName evidence="2">Uncharacterized protein</fullName>
    </submittedName>
</protein>
<dbReference type="Pfam" id="PF04578">
    <property type="entry name" value="DUF594"/>
    <property type="match status" value="1"/>
</dbReference>
<dbReference type="AlphaFoldDB" id="A0A8T0P3K2"/>
<gene>
    <name evidence="2" type="ORF">PVAP13_8NG091401</name>
</gene>
<comment type="caution">
    <text evidence="2">The sequence shown here is derived from an EMBL/GenBank/DDBJ whole genome shotgun (WGS) entry which is preliminary data.</text>
</comment>
<dbReference type="EMBL" id="CM029052">
    <property type="protein sequence ID" value="KAG2556230.1"/>
    <property type="molecule type" value="Genomic_DNA"/>
</dbReference>
<evidence type="ECO:0000256" key="1">
    <source>
        <dbReference type="SAM" id="MobiDB-lite"/>
    </source>
</evidence>
<dbReference type="Proteomes" id="UP000823388">
    <property type="component" value="Chromosome 8N"/>
</dbReference>
<feature type="region of interest" description="Disordered" evidence="1">
    <location>
        <begin position="121"/>
        <end position="209"/>
    </location>
</feature>
<reference evidence="2 3" key="1">
    <citation type="submission" date="2020-05" db="EMBL/GenBank/DDBJ databases">
        <title>WGS assembly of Panicum virgatum.</title>
        <authorList>
            <person name="Lovell J.T."/>
            <person name="Jenkins J."/>
            <person name="Shu S."/>
            <person name="Juenger T.E."/>
            <person name="Schmutz J."/>
        </authorList>
    </citation>
    <scope>NUCLEOTIDE SEQUENCE [LARGE SCALE GENOMIC DNA]</scope>
    <source>
        <strain evidence="3">cv. AP13</strain>
    </source>
</reference>
<keyword evidence="3" id="KW-1185">Reference proteome</keyword>
<evidence type="ECO:0000313" key="3">
    <source>
        <dbReference type="Proteomes" id="UP000823388"/>
    </source>
</evidence>
<sequence length="209" mass="23628">MLRTHRQERTAAMVLEKLPARFNNNVQAAVRYFYNNYNIFWTGVFLGRQLRGELRAPPHECTRRSDDPWEVLALLWVQTLLYAAPYGDKEAHRQRLSQGGEFITHLWALLYHLGIDSWEHEEDAKQEEETVEREAEETTMRTSSSQQAAGCTKGQRVPSEGAPPRKGLIEGATISAKRGSESPMTFGPGLPRCAPEGDAFQGLQEPSED</sequence>
<proteinExistence type="predicted"/>
<evidence type="ECO:0000313" key="2">
    <source>
        <dbReference type="EMBL" id="KAG2556230.1"/>
    </source>
</evidence>
<organism evidence="2 3">
    <name type="scientific">Panicum virgatum</name>
    <name type="common">Blackwell switchgrass</name>
    <dbReference type="NCBI Taxonomy" id="38727"/>
    <lineage>
        <taxon>Eukaryota</taxon>
        <taxon>Viridiplantae</taxon>
        <taxon>Streptophyta</taxon>
        <taxon>Embryophyta</taxon>
        <taxon>Tracheophyta</taxon>
        <taxon>Spermatophyta</taxon>
        <taxon>Magnoliopsida</taxon>
        <taxon>Liliopsida</taxon>
        <taxon>Poales</taxon>
        <taxon>Poaceae</taxon>
        <taxon>PACMAD clade</taxon>
        <taxon>Panicoideae</taxon>
        <taxon>Panicodae</taxon>
        <taxon>Paniceae</taxon>
        <taxon>Panicinae</taxon>
        <taxon>Panicum</taxon>
        <taxon>Panicum sect. Hiantes</taxon>
    </lineage>
</organism>
<name>A0A8T0P3K2_PANVG</name>